<dbReference type="AlphaFoldDB" id="A0A6P2D004"/>
<keyword evidence="2" id="KW-1185">Reference proteome</keyword>
<accession>A0A6P2D004</accession>
<evidence type="ECO:0000313" key="2">
    <source>
        <dbReference type="Proteomes" id="UP000464178"/>
    </source>
</evidence>
<organism evidence="1 2">
    <name type="scientific">Gemmata massiliana</name>
    <dbReference type="NCBI Taxonomy" id="1210884"/>
    <lineage>
        <taxon>Bacteria</taxon>
        <taxon>Pseudomonadati</taxon>
        <taxon>Planctomycetota</taxon>
        <taxon>Planctomycetia</taxon>
        <taxon>Gemmatales</taxon>
        <taxon>Gemmataceae</taxon>
        <taxon>Gemmata</taxon>
    </lineage>
</organism>
<reference evidence="1 2" key="1">
    <citation type="submission" date="2019-05" db="EMBL/GenBank/DDBJ databases">
        <authorList>
            <consortium name="Science for Life Laboratories"/>
        </authorList>
    </citation>
    <scope>NUCLEOTIDE SEQUENCE [LARGE SCALE GENOMIC DNA]</scope>
    <source>
        <strain evidence="1">Soil9</strain>
    </source>
</reference>
<gene>
    <name evidence="1" type="ORF">SOIL9_49240</name>
</gene>
<evidence type="ECO:0000313" key="1">
    <source>
        <dbReference type="EMBL" id="VTR92790.1"/>
    </source>
</evidence>
<dbReference type="Proteomes" id="UP000464178">
    <property type="component" value="Chromosome"/>
</dbReference>
<dbReference type="KEGG" id="gms:SOIL9_49240"/>
<proteinExistence type="predicted"/>
<dbReference type="EMBL" id="LR593886">
    <property type="protein sequence ID" value="VTR92790.1"/>
    <property type="molecule type" value="Genomic_DNA"/>
</dbReference>
<sequence>MPTRPKPRPSTGNERDYLAALLGRPAVWKLLLLWGTYRDDCDQDAIARRMLTVGVHVTGDQVTALYHLAIEHALRPMGRKSKKQAA</sequence>
<protein>
    <submittedName>
        <fullName evidence="1">Uncharacterized protein</fullName>
    </submittedName>
</protein>
<dbReference type="RefSeq" id="WP_162667604.1">
    <property type="nucleotide sequence ID" value="NZ_LR593886.1"/>
</dbReference>
<name>A0A6P2D004_9BACT</name>